<dbReference type="GO" id="GO:0072350">
    <property type="term" value="P:tricarboxylic acid metabolic process"/>
    <property type="evidence" value="ECO:0007669"/>
    <property type="project" value="UniProtKB-ARBA"/>
</dbReference>
<evidence type="ECO:0000256" key="6">
    <source>
        <dbReference type="ARBA" id="ARBA00023014"/>
    </source>
</evidence>
<keyword evidence="9" id="KW-0004">4Fe-4S</keyword>
<dbReference type="Proteomes" id="UP000674143">
    <property type="component" value="Unassembled WGS sequence"/>
</dbReference>
<comment type="similarity">
    <text evidence="2 9">Belongs to the aconitase/IPM isomerase family.</text>
</comment>
<dbReference type="FunFam" id="3.30.499.10:FF:000002">
    <property type="entry name" value="Aconitate hydratase"/>
    <property type="match status" value="1"/>
</dbReference>
<accession>A0A836KQ35</accession>
<dbReference type="InterPro" id="IPR015928">
    <property type="entry name" value="Aconitase/3IPM_dehydase_swvl"/>
</dbReference>
<keyword evidence="7 9" id="KW-0456">Lyase</keyword>
<evidence type="ECO:0000256" key="1">
    <source>
        <dbReference type="ARBA" id="ARBA00001966"/>
    </source>
</evidence>
<dbReference type="InterPro" id="IPR044137">
    <property type="entry name" value="AcnA_IRP_Swivel"/>
</dbReference>
<feature type="domain" description="Aconitase/3-isopropylmalate dehydratase large subunit alpha/beta/alpha" evidence="10">
    <location>
        <begin position="85"/>
        <end position="574"/>
    </location>
</feature>
<dbReference type="RefSeq" id="XP_067064021.1">
    <property type="nucleotide sequence ID" value="XM_067208958.1"/>
</dbReference>
<dbReference type="GO" id="GO:0046872">
    <property type="term" value="F:metal ion binding"/>
    <property type="evidence" value="ECO:0007669"/>
    <property type="project" value="UniProtKB-KW"/>
</dbReference>
<dbReference type="PROSITE" id="PS00450">
    <property type="entry name" value="ACONITASE_1"/>
    <property type="match status" value="1"/>
</dbReference>
<evidence type="ECO:0000256" key="9">
    <source>
        <dbReference type="RuleBase" id="RU361275"/>
    </source>
</evidence>
<keyword evidence="5 9" id="KW-0408">Iron</keyword>
<protein>
    <recommendedName>
        <fullName evidence="3 9">Aconitate hydratase</fullName>
        <shortName evidence="9">Aconitase</shortName>
        <ecNumber evidence="3 9">4.2.1.3</ecNumber>
    </recommendedName>
</protein>
<dbReference type="Pfam" id="PF00694">
    <property type="entry name" value="Aconitase_C"/>
    <property type="match status" value="1"/>
</dbReference>
<dbReference type="PROSITE" id="PS01244">
    <property type="entry name" value="ACONITASE_2"/>
    <property type="match status" value="1"/>
</dbReference>
<comment type="catalytic activity">
    <reaction evidence="8 9">
        <text>citrate = D-threo-isocitrate</text>
        <dbReference type="Rhea" id="RHEA:10336"/>
        <dbReference type="ChEBI" id="CHEBI:15562"/>
        <dbReference type="ChEBI" id="CHEBI:16947"/>
        <dbReference type="EC" id="4.2.1.3"/>
    </reaction>
</comment>
<dbReference type="GeneID" id="92362892"/>
<dbReference type="NCBIfam" id="NF009520">
    <property type="entry name" value="PRK12881.1"/>
    <property type="match status" value="1"/>
</dbReference>
<dbReference type="SUPFAM" id="SSF52016">
    <property type="entry name" value="LeuD/IlvD-like"/>
    <property type="match status" value="1"/>
</dbReference>
<dbReference type="SUPFAM" id="SSF53732">
    <property type="entry name" value="Aconitase iron-sulfur domain"/>
    <property type="match status" value="1"/>
</dbReference>
<evidence type="ECO:0000256" key="3">
    <source>
        <dbReference type="ARBA" id="ARBA00012926"/>
    </source>
</evidence>
<gene>
    <name evidence="12" type="ORF">LSCM4_07053</name>
</gene>
<dbReference type="InterPro" id="IPR001030">
    <property type="entry name" value="Acoase/IPM_deHydtase_lsu_aba"/>
</dbReference>
<keyword evidence="13" id="KW-1185">Reference proteome</keyword>
<evidence type="ECO:0000256" key="7">
    <source>
        <dbReference type="ARBA" id="ARBA00023239"/>
    </source>
</evidence>
<reference evidence="13" key="1">
    <citation type="journal article" date="2021" name="Microbiol. Resour. Announc.">
        <title>LGAAP: Leishmaniinae Genome Assembly and Annotation Pipeline.</title>
        <authorList>
            <person name="Almutairi H."/>
            <person name="Urbaniak M.D."/>
            <person name="Bates M.D."/>
            <person name="Jariyapan N."/>
            <person name="Kwakye-Nuako G."/>
            <person name="Thomaz-Soccol V."/>
            <person name="Al-Salem W.S."/>
            <person name="Dillon R.J."/>
            <person name="Bates P.A."/>
            <person name="Gatherer D."/>
        </authorList>
    </citation>
    <scope>NUCLEOTIDE SEQUENCE [LARGE SCALE GENOMIC DNA]</scope>
</reference>
<dbReference type="Gene3D" id="6.10.190.10">
    <property type="match status" value="1"/>
</dbReference>
<dbReference type="EC" id="4.2.1.3" evidence="3 9"/>
<evidence type="ECO:0000313" key="13">
    <source>
        <dbReference type="Proteomes" id="UP000674143"/>
    </source>
</evidence>
<sequence>MFRNGVKLAKKGPHPNPFNTKFLASLQVDGGSAKYYKINEISTKYNHLPFSIRVLLESAVRNCDEFDVTSKTVESIFDWKVNCIKGIEIPFKPARVVLQDFTGVPCVVDLAAMRDATKRLGGDPSRINPQIPVNLVVDHSVQADCTGVPDAVQQNQSMEMHRNRERFEFLKWGSKAFDNLLIVPPGSGIVHQVNLEYLAHVVFNMEGMLYPDSVVGTDSHTTMVNGLGVVGWGVGGIEAEAGMLGQSLSMVLPQVVGYKFTGQLPEGCTATDLVLTVTRNLRKLGVVGKFVEFYGPGVDALSVADRATLANMAPEYGATTGYFPIDDETINYLKNTNRSAEHVARIENYVKAVGLFRTGDEEIEYTQHLELDLSTVVPCVAGPKRPHDNVPLADLPKDFKACMSTKSGFKGFGIPEAEHKKKVKYTVDGQEATMEHGSVVIAAITSCTNTSNPNVLIAAGLLAQKALEKGLKVPPGIKTSLSPGSHVVTKYLEGSGLQKSLDALGFHTTGYGCMTCIGNSGEIAPEVSKCITDNNFVAAAVLSGNRNFEARIHPLTAANYLASPPLVVAFALAGRATIDFAKEPIANGVYLRDIWPSSAEIAAVVNKCVTPDLFKEVYANIATMNQKWNELRVEEGEFYMWDPKSTYIHNPPYFNDMSLDPPGVCSIENAACLAVFGDSITTDHISPAGNIAKDSPTAKFLMEHGVQRRDFNTYGSRRGNDEVMVRGTFANTRIGNRLVGDGQTGPYTVYHPSGEKMFIFDAAMKYKAAGVPTVILAGKEYGSGSSRDWAAKGPFLQGVRAVIAESFERIHRSNLVGMGVIPLQFKDGENVTTLGLTGKERFSLGFSGDLRPRQTIVVKCDSGKTFNATLRIDTEMEVKYVENGGILNYVLRTKIQ</sequence>
<keyword evidence="4" id="KW-0479">Metal-binding</keyword>
<dbReference type="PRINTS" id="PR00415">
    <property type="entry name" value="ACONITASE"/>
</dbReference>
<evidence type="ECO:0000256" key="5">
    <source>
        <dbReference type="ARBA" id="ARBA00023004"/>
    </source>
</evidence>
<comment type="cofactor">
    <cofactor evidence="1">
        <name>[4Fe-4S] cluster</name>
        <dbReference type="ChEBI" id="CHEBI:49883"/>
    </cofactor>
</comment>
<dbReference type="GO" id="GO:0051539">
    <property type="term" value="F:4 iron, 4 sulfur cluster binding"/>
    <property type="evidence" value="ECO:0007669"/>
    <property type="project" value="UniProtKB-KW"/>
</dbReference>
<dbReference type="NCBIfam" id="TIGR01341">
    <property type="entry name" value="aconitase_1"/>
    <property type="match status" value="1"/>
</dbReference>
<evidence type="ECO:0000256" key="4">
    <source>
        <dbReference type="ARBA" id="ARBA00022723"/>
    </source>
</evidence>
<dbReference type="KEGG" id="loi:92362892"/>
<dbReference type="FunFam" id="3.30.499.10:FF:000005">
    <property type="entry name" value="cytoplasmic aconitate hydratase"/>
    <property type="match status" value="1"/>
</dbReference>
<organism evidence="12 13">
    <name type="scientific">Leishmania orientalis</name>
    <dbReference type="NCBI Taxonomy" id="2249476"/>
    <lineage>
        <taxon>Eukaryota</taxon>
        <taxon>Discoba</taxon>
        <taxon>Euglenozoa</taxon>
        <taxon>Kinetoplastea</taxon>
        <taxon>Metakinetoplastina</taxon>
        <taxon>Trypanosomatida</taxon>
        <taxon>Trypanosomatidae</taxon>
        <taxon>Leishmaniinae</taxon>
        <taxon>Leishmania</taxon>
    </lineage>
</organism>
<dbReference type="NCBIfam" id="NF006757">
    <property type="entry name" value="PRK09277.1"/>
    <property type="match status" value="1"/>
</dbReference>
<evidence type="ECO:0000256" key="8">
    <source>
        <dbReference type="ARBA" id="ARBA00023501"/>
    </source>
</evidence>
<comment type="function">
    <text evidence="9">Catalyzes the isomerization of citrate to isocitrate via cis-aconitate.</text>
</comment>
<dbReference type="Gene3D" id="3.30.499.10">
    <property type="entry name" value="Aconitase, domain 3"/>
    <property type="match status" value="2"/>
</dbReference>
<dbReference type="FunFam" id="3.20.19.10:FF:000001">
    <property type="entry name" value="Aconitate hydratase"/>
    <property type="match status" value="1"/>
</dbReference>
<dbReference type="PANTHER" id="PTHR11670">
    <property type="entry name" value="ACONITASE/IRON-RESPONSIVE ELEMENT FAMILY MEMBER"/>
    <property type="match status" value="1"/>
</dbReference>
<reference evidence="13" key="2">
    <citation type="journal article" date="2021" name="Sci. Data">
        <title>Chromosome-scale genome sequencing, assembly and annotation of six genomes from subfamily Leishmaniinae.</title>
        <authorList>
            <person name="Almutairi H."/>
            <person name="Urbaniak M.D."/>
            <person name="Bates M.D."/>
            <person name="Jariyapan N."/>
            <person name="Kwakye-Nuako G."/>
            <person name="Thomaz Soccol V."/>
            <person name="Al-Salem W.S."/>
            <person name="Dillon R.J."/>
            <person name="Bates P.A."/>
            <person name="Gatherer D."/>
        </authorList>
    </citation>
    <scope>NUCLEOTIDE SEQUENCE [LARGE SCALE GENOMIC DNA]</scope>
</reference>
<dbReference type="CDD" id="cd01580">
    <property type="entry name" value="AcnA_IRP_Swivel"/>
    <property type="match status" value="1"/>
</dbReference>
<proteinExistence type="inferred from homology"/>
<dbReference type="InterPro" id="IPR015931">
    <property type="entry name" value="Acnase/IPM_dHydase_lsu_aba_1/3"/>
</dbReference>
<dbReference type="CDD" id="cd01586">
    <property type="entry name" value="AcnA_IRP"/>
    <property type="match status" value="1"/>
</dbReference>
<dbReference type="InterPro" id="IPR006249">
    <property type="entry name" value="Aconitase/IRP2"/>
</dbReference>
<name>A0A836KQ35_9TRYP</name>
<dbReference type="Gene3D" id="3.20.19.10">
    <property type="entry name" value="Aconitase, domain 4"/>
    <property type="match status" value="1"/>
</dbReference>
<evidence type="ECO:0000259" key="10">
    <source>
        <dbReference type="Pfam" id="PF00330"/>
    </source>
</evidence>
<dbReference type="InterPro" id="IPR036008">
    <property type="entry name" value="Aconitase_4Fe-4S_dom"/>
</dbReference>
<dbReference type="AlphaFoldDB" id="A0A836KQ35"/>
<dbReference type="InterPro" id="IPR018136">
    <property type="entry name" value="Aconitase_4Fe-4S_BS"/>
</dbReference>
<dbReference type="SMR" id="A0A836KQ35"/>
<keyword evidence="6 9" id="KW-0411">Iron-sulfur</keyword>
<feature type="domain" description="Aconitase A/isopropylmalate dehydratase small subunit swivel" evidence="11">
    <location>
        <begin position="698"/>
        <end position="827"/>
    </location>
</feature>
<evidence type="ECO:0000256" key="2">
    <source>
        <dbReference type="ARBA" id="ARBA00007185"/>
    </source>
</evidence>
<comment type="caution">
    <text evidence="12">The sequence shown here is derived from an EMBL/GenBank/DDBJ whole genome shotgun (WGS) entry which is preliminary data.</text>
</comment>
<dbReference type="GO" id="GO:0003994">
    <property type="term" value="F:aconitate hydratase activity"/>
    <property type="evidence" value="ECO:0007669"/>
    <property type="project" value="UniProtKB-EC"/>
</dbReference>
<dbReference type="EMBL" id="JAFHLR010000018">
    <property type="protein sequence ID" value="KAG5481342.1"/>
    <property type="molecule type" value="Genomic_DNA"/>
</dbReference>
<dbReference type="InterPro" id="IPR000573">
    <property type="entry name" value="AconitaseA/IPMdHydase_ssu_swvl"/>
</dbReference>
<dbReference type="Pfam" id="PF00330">
    <property type="entry name" value="Aconitase"/>
    <property type="match status" value="1"/>
</dbReference>
<evidence type="ECO:0000259" key="11">
    <source>
        <dbReference type="Pfam" id="PF00694"/>
    </source>
</evidence>
<evidence type="ECO:0000313" key="12">
    <source>
        <dbReference type="EMBL" id="KAG5481342.1"/>
    </source>
</evidence>